<proteinExistence type="predicted"/>
<comment type="caution">
    <text evidence="2">The sequence shown here is derived from an EMBL/GenBank/DDBJ whole genome shotgun (WGS) entry which is preliminary data.</text>
</comment>
<sequence>MNNDLFPKVKKSINDLIDDEEGNIPRSKLVVIGSTIMLMGMIMGIDVYATHRSHSSHTSHSSTSYHRSHVSHTSARGGHGSHGNTHSNHSSHSSHSNAHSSHSSHANTHSSAPAHVNTNTSPQHANTAGGSILGTAEIPTVETPVANDFIGDLPDAATTLSTKILTDITDKPKFK</sequence>
<reference evidence="2" key="1">
    <citation type="submission" date="2022-06" db="EMBL/GenBank/DDBJ databases">
        <title>Isolation of gut microbiota from human fecal samples.</title>
        <authorList>
            <person name="Pamer E.G."/>
            <person name="Barat B."/>
            <person name="Waligurski E."/>
            <person name="Medina S."/>
            <person name="Paddock L."/>
            <person name="Mostad J."/>
        </authorList>
    </citation>
    <scope>NUCLEOTIDE SEQUENCE</scope>
    <source>
        <strain evidence="2">DFI.6.24</strain>
    </source>
</reference>
<name>A0AAP2UEP0_9FIRM</name>
<dbReference type="RefSeq" id="WP_117347411.1">
    <property type="nucleotide sequence ID" value="NZ_JAJDKX010000010.1"/>
</dbReference>
<evidence type="ECO:0000313" key="3">
    <source>
        <dbReference type="Proteomes" id="UP001204814"/>
    </source>
</evidence>
<evidence type="ECO:0000313" key="2">
    <source>
        <dbReference type="EMBL" id="MCQ5061310.1"/>
    </source>
</evidence>
<evidence type="ECO:0000256" key="1">
    <source>
        <dbReference type="SAM" id="MobiDB-lite"/>
    </source>
</evidence>
<feature type="region of interest" description="Disordered" evidence="1">
    <location>
        <begin position="54"/>
        <end position="131"/>
    </location>
</feature>
<dbReference type="NCBIfam" id="NF038309">
    <property type="entry name" value="HisXaaSer_A3"/>
    <property type="match status" value="1"/>
</dbReference>
<organism evidence="2 3">
    <name type="scientific">Faecalibacillus intestinalis</name>
    <dbReference type="NCBI Taxonomy" id="1982626"/>
    <lineage>
        <taxon>Bacteria</taxon>
        <taxon>Bacillati</taxon>
        <taxon>Bacillota</taxon>
        <taxon>Erysipelotrichia</taxon>
        <taxon>Erysipelotrichales</taxon>
        <taxon>Coprobacillaceae</taxon>
        <taxon>Faecalibacillus</taxon>
    </lineage>
</organism>
<protein>
    <submittedName>
        <fullName evidence="2">His-Xaa-Ser repeat protein HxsA3</fullName>
    </submittedName>
</protein>
<feature type="compositionally biased region" description="Low complexity" evidence="1">
    <location>
        <begin position="82"/>
        <end position="115"/>
    </location>
</feature>
<dbReference type="AlphaFoldDB" id="A0AAP2UEP0"/>
<feature type="compositionally biased region" description="Polar residues" evidence="1">
    <location>
        <begin position="116"/>
        <end position="129"/>
    </location>
</feature>
<dbReference type="Proteomes" id="UP001204814">
    <property type="component" value="Unassembled WGS sequence"/>
</dbReference>
<gene>
    <name evidence="2" type="primary">hxsA3</name>
    <name evidence="2" type="ORF">NE542_05585</name>
</gene>
<dbReference type="EMBL" id="JANGBO010000003">
    <property type="protein sequence ID" value="MCQ5061310.1"/>
    <property type="molecule type" value="Genomic_DNA"/>
</dbReference>
<accession>A0AAP2UEP0</accession>